<proteinExistence type="inferred from homology"/>
<keyword evidence="4 9" id="KW-0812">Transmembrane</keyword>
<feature type="transmembrane region" description="Helical" evidence="9">
    <location>
        <begin position="260"/>
        <end position="284"/>
    </location>
</feature>
<feature type="region of interest" description="Disordered" evidence="8">
    <location>
        <begin position="1"/>
        <end position="117"/>
    </location>
</feature>
<keyword evidence="6 9" id="KW-1133">Transmembrane helix</keyword>
<evidence type="ECO:0000256" key="7">
    <source>
        <dbReference type="ARBA" id="ARBA00023136"/>
    </source>
</evidence>
<feature type="transmembrane region" description="Helical" evidence="9">
    <location>
        <begin position="173"/>
        <end position="195"/>
    </location>
</feature>
<feature type="compositionally biased region" description="Low complexity" evidence="8">
    <location>
        <begin position="28"/>
        <end position="41"/>
    </location>
</feature>
<feature type="transmembrane region" description="Helical" evidence="9">
    <location>
        <begin position="369"/>
        <end position="393"/>
    </location>
</feature>
<dbReference type="PANTHER" id="PTHR22950:SF458">
    <property type="entry name" value="SODIUM-COUPLED NEUTRAL AMINO ACID TRANSPORTER 11-RELATED"/>
    <property type="match status" value="1"/>
</dbReference>
<feature type="transmembrane region" description="Helical" evidence="9">
    <location>
        <begin position="513"/>
        <end position="534"/>
    </location>
</feature>
<feature type="transmembrane region" description="Helical" evidence="9">
    <location>
        <begin position="216"/>
        <end position="240"/>
    </location>
</feature>
<dbReference type="Proteomes" id="UP001182556">
    <property type="component" value="Unassembled WGS sequence"/>
</dbReference>
<dbReference type="AlphaFoldDB" id="A0AAD9FSZ0"/>
<evidence type="ECO:0000256" key="6">
    <source>
        <dbReference type="ARBA" id="ARBA00022989"/>
    </source>
</evidence>
<feature type="transmembrane region" description="Helical" evidence="9">
    <location>
        <begin position="454"/>
        <end position="478"/>
    </location>
</feature>
<feature type="compositionally biased region" description="Basic and acidic residues" evidence="8">
    <location>
        <begin position="42"/>
        <end position="59"/>
    </location>
</feature>
<evidence type="ECO:0000256" key="9">
    <source>
        <dbReference type="SAM" id="Phobius"/>
    </source>
</evidence>
<comment type="similarity">
    <text evidence="2">Belongs to the amino acid/polyamine transporter 2 family.</text>
</comment>
<dbReference type="InterPro" id="IPR013057">
    <property type="entry name" value="AA_transpt_TM"/>
</dbReference>
<evidence type="ECO:0000256" key="8">
    <source>
        <dbReference type="SAM" id="MobiDB-lite"/>
    </source>
</evidence>
<feature type="transmembrane region" description="Helical" evidence="9">
    <location>
        <begin position="296"/>
        <end position="315"/>
    </location>
</feature>
<dbReference type="GO" id="GO:0016020">
    <property type="term" value="C:membrane"/>
    <property type="evidence" value="ECO:0007669"/>
    <property type="project" value="UniProtKB-SubCell"/>
</dbReference>
<dbReference type="Pfam" id="PF01490">
    <property type="entry name" value="Aa_trans"/>
    <property type="match status" value="1"/>
</dbReference>
<keyword evidence="3" id="KW-0813">Transport</keyword>
<evidence type="ECO:0000256" key="4">
    <source>
        <dbReference type="ARBA" id="ARBA00022692"/>
    </source>
</evidence>
<evidence type="ECO:0000256" key="3">
    <source>
        <dbReference type="ARBA" id="ARBA00022448"/>
    </source>
</evidence>
<feature type="domain" description="Amino acid transporter transmembrane" evidence="10">
    <location>
        <begin position="141"/>
        <end position="533"/>
    </location>
</feature>
<evidence type="ECO:0000313" key="11">
    <source>
        <dbReference type="EMBL" id="KAK1925556.1"/>
    </source>
</evidence>
<evidence type="ECO:0000313" key="12">
    <source>
        <dbReference type="Proteomes" id="UP001182556"/>
    </source>
</evidence>
<feature type="transmembrane region" description="Helical" evidence="9">
    <location>
        <begin position="484"/>
        <end position="501"/>
    </location>
</feature>
<evidence type="ECO:0000256" key="1">
    <source>
        <dbReference type="ARBA" id="ARBA00004141"/>
    </source>
</evidence>
<dbReference type="GO" id="GO:0005783">
    <property type="term" value="C:endoplasmic reticulum"/>
    <property type="evidence" value="ECO:0007669"/>
    <property type="project" value="TreeGrafter"/>
</dbReference>
<comment type="caution">
    <text evidence="11">The sequence shown here is derived from an EMBL/GenBank/DDBJ whole genome shotgun (WGS) entry which is preliminary data.</text>
</comment>
<sequence length="547" mass="58862">MPRSINDEDEILLLHAGPSKPTSRAHSRNGSGRSSLAGSRRNSGEHMRKARLSDEETRIGRSSLARSLASTPDRDGAVLFKAPGDVDGSPLKDPQDHRDHHEDQDHSDSIPLLPGGQRRSSLVDELEELEHAEGPNGGGVKGTLLDGIANMANSIMGAGIVGLPYAISQAGFVTGVGLLIGLAILTDWTIRLVVVNAKLSGRDSYFGVMHHCFGPAGSAAVSFFQFAFAFGGMCAFNVIIGDSIPHVIAYIFPSLSEHHVLRWLVDRHFIIVLVTIFISFPLSLHRDIAKLSKSSSFALVSMMIIVTAVVLRGVAVDSSLKGSSTHIFSFIRPGVFEAIGVISFAFVCHHNTMFIYQSIEMPTLDRFNAVTHVSTSMSLICCLLMAVTGYVVFTDKTQGNILNNFSPDDLLINIARFCFGANMSTTIPLENYVCREVIEDTLFHGKPFSNRRHVISTVLVVFTAMSVSLLTCDLGVVLEVAGGLSATALAFIFPASAYYTLTRGEWYSRQKLPAVLCAAFGAVVLVLSCGLTIVKALTGEGGSKVCT</sequence>
<dbReference type="EMBL" id="JAODAN010000003">
    <property type="protein sequence ID" value="KAK1925556.1"/>
    <property type="molecule type" value="Genomic_DNA"/>
</dbReference>
<feature type="transmembrane region" description="Helical" evidence="9">
    <location>
        <begin position="413"/>
        <end position="433"/>
    </location>
</feature>
<protein>
    <submittedName>
        <fullName evidence="11">Amino acid transporter</fullName>
    </submittedName>
</protein>
<feature type="transmembrane region" description="Helical" evidence="9">
    <location>
        <begin position="327"/>
        <end position="348"/>
    </location>
</feature>
<reference evidence="11" key="1">
    <citation type="submission" date="2023-02" db="EMBL/GenBank/DDBJ databases">
        <title>Identification and recombinant expression of a fungal hydrolase from Papiliotrema laurentii that hydrolyzes apple cutin and clears colloidal polyester polyurethane.</title>
        <authorList>
            <consortium name="DOE Joint Genome Institute"/>
            <person name="Roman V.A."/>
            <person name="Bojanowski C."/>
            <person name="Crable B.R."/>
            <person name="Wagner D.N."/>
            <person name="Hung C.S."/>
            <person name="Nadeau L.J."/>
            <person name="Schratz L."/>
            <person name="Haridas S."/>
            <person name="Pangilinan J."/>
            <person name="Lipzen A."/>
            <person name="Na H."/>
            <person name="Yan M."/>
            <person name="Ng V."/>
            <person name="Grigoriev I.V."/>
            <person name="Spatafora J.W."/>
            <person name="Barlow D."/>
            <person name="Biffinger J."/>
            <person name="Kelley-Loughnane N."/>
            <person name="Varaljay V.A."/>
            <person name="Crookes-Goodson W.J."/>
        </authorList>
    </citation>
    <scope>NUCLEOTIDE SEQUENCE</scope>
    <source>
        <strain evidence="11">5307AH</strain>
    </source>
</reference>
<dbReference type="GO" id="GO:0015179">
    <property type="term" value="F:L-amino acid transmembrane transporter activity"/>
    <property type="evidence" value="ECO:0007669"/>
    <property type="project" value="TreeGrafter"/>
</dbReference>
<keyword evidence="12" id="KW-1185">Reference proteome</keyword>
<feature type="compositionally biased region" description="Basic and acidic residues" evidence="8">
    <location>
        <begin position="93"/>
        <end position="108"/>
    </location>
</feature>
<comment type="subcellular location">
    <subcellularLocation>
        <location evidence="1">Membrane</location>
        <topology evidence="1">Multi-pass membrane protein</topology>
    </subcellularLocation>
</comment>
<organism evidence="11 12">
    <name type="scientific">Papiliotrema laurentii</name>
    <name type="common">Cryptococcus laurentii</name>
    <dbReference type="NCBI Taxonomy" id="5418"/>
    <lineage>
        <taxon>Eukaryota</taxon>
        <taxon>Fungi</taxon>
        <taxon>Dikarya</taxon>
        <taxon>Basidiomycota</taxon>
        <taxon>Agaricomycotina</taxon>
        <taxon>Tremellomycetes</taxon>
        <taxon>Tremellales</taxon>
        <taxon>Rhynchogastremaceae</taxon>
        <taxon>Papiliotrema</taxon>
    </lineage>
</organism>
<accession>A0AAD9FSZ0</accession>
<keyword evidence="5" id="KW-0029">Amino-acid transport</keyword>
<name>A0AAD9FSZ0_PAPLA</name>
<keyword evidence="7 9" id="KW-0472">Membrane</keyword>
<dbReference type="PANTHER" id="PTHR22950">
    <property type="entry name" value="AMINO ACID TRANSPORTER"/>
    <property type="match status" value="1"/>
</dbReference>
<evidence type="ECO:0000256" key="5">
    <source>
        <dbReference type="ARBA" id="ARBA00022970"/>
    </source>
</evidence>
<evidence type="ECO:0000256" key="2">
    <source>
        <dbReference type="ARBA" id="ARBA00008066"/>
    </source>
</evidence>
<gene>
    <name evidence="11" type="ORF">DB88DRAFT_484298</name>
</gene>
<evidence type="ECO:0000259" key="10">
    <source>
        <dbReference type="Pfam" id="PF01490"/>
    </source>
</evidence>